<dbReference type="PANTHER" id="PTHR34582">
    <property type="entry name" value="UPF0702 TRANSMEMBRANE PROTEIN YCAP"/>
    <property type="match status" value="1"/>
</dbReference>
<dbReference type="InterPro" id="IPR007353">
    <property type="entry name" value="DUF421"/>
</dbReference>
<gene>
    <name evidence="3" type="ORF">M5I08_03425</name>
</gene>
<feature type="domain" description="YetF C-terminal" evidence="2">
    <location>
        <begin position="100"/>
        <end position="160"/>
    </location>
</feature>
<name>A0ABY4QNX0_9MYCO</name>
<keyword evidence="1" id="KW-1133">Transmembrane helix</keyword>
<dbReference type="Proteomes" id="UP001056610">
    <property type="component" value="Chromosome"/>
</dbReference>
<evidence type="ECO:0000313" key="4">
    <source>
        <dbReference type="Proteomes" id="UP001056610"/>
    </source>
</evidence>
<keyword evidence="1" id="KW-0472">Membrane</keyword>
<dbReference type="Pfam" id="PF04239">
    <property type="entry name" value="DUF421"/>
    <property type="match status" value="1"/>
</dbReference>
<organism evidence="3 4">
    <name type="scientific">Candidatus Mycobacterium methanotrophicum</name>
    <dbReference type="NCBI Taxonomy" id="2943498"/>
    <lineage>
        <taxon>Bacteria</taxon>
        <taxon>Bacillati</taxon>
        <taxon>Actinomycetota</taxon>
        <taxon>Actinomycetes</taxon>
        <taxon>Mycobacteriales</taxon>
        <taxon>Mycobacteriaceae</taxon>
        <taxon>Mycobacterium</taxon>
    </lineage>
</organism>
<evidence type="ECO:0000259" key="2">
    <source>
        <dbReference type="Pfam" id="PF04239"/>
    </source>
</evidence>
<keyword evidence="4" id="KW-1185">Reference proteome</keyword>
<dbReference type="EMBL" id="CP097320">
    <property type="protein sequence ID" value="UQX11556.1"/>
    <property type="molecule type" value="Genomic_DNA"/>
</dbReference>
<feature type="transmembrane region" description="Helical" evidence="1">
    <location>
        <begin position="16"/>
        <end position="37"/>
    </location>
</feature>
<keyword evidence="1" id="KW-0812">Transmembrane</keyword>
<accession>A0ABY4QNX0</accession>
<dbReference type="RefSeq" id="WP_219067430.1">
    <property type="nucleotide sequence ID" value="NZ_CAJUXY010000019.1"/>
</dbReference>
<dbReference type="PANTHER" id="PTHR34582:SF6">
    <property type="entry name" value="UPF0702 TRANSMEMBRANE PROTEIN YCAP"/>
    <property type="match status" value="1"/>
</dbReference>
<protein>
    <submittedName>
        <fullName evidence="3">DUF421 domain-containing protein</fullName>
    </submittedName>
</protein>
<sequence length="178" mass="19347">MTNGTTHVLIEGWESAVYIVPKTLALFLTTAAAFRFLQRRRATAQLTTLDWLTTVVCGSVIGRAATATDTAWVQATAAVLTLIVANAAFTRLRFVPGLERLLHPPLQELIRDGKVDHRNLRRCGLTESDLDVILRQHGHLEPADVKLALFERTGAVSVVPWPAATSTGLPRGATAEKS</sequence>
<proteinExistence type="predicted"/>
<reference evidence="3" key="1">
    <citation type="submission" date="2022-05" db="EMBL/GenBank/DDBJ databases">
        <title>A methanotrophic Mycobacterium dominates a cave microbial ecosystem.</title>
        <authorList>
            <person name="Van Spanning R.J.M."/>
            <person name="Guan Q."/>
            <person name="Melkonian C."/>
            <person name="Gallant J."/>
            <person name="Polerecky L."/>
            <person name="Flot J.-F."/>
            <person name="Brandt B.W."/>
            <person name="Braster M."/>
            <person name="Iturbe Espinoza P."/>
            <person name="Aerts J."/>
            <person name="Meima-Franke M."/>
            <person name="Piersma S.R."/>
            <person name="Bunduc C."/>
            <person name="Ummels R."/>
            <person name="Pain A."/>
            <person name="Fleming E.J."/>
            <person name="van der Wel N."/>
            <person name="Gherman V.D."/>
            <person name="Sarbu S.M."/>
            <person name="Bodelier P.L.E."/>
            <person name="Bitter W."/>
        </authorList>
    </citation>
    <scope>NUCLEOTIDE SEQUENCE</scope>
    <source>
        <strain evidence="3">Sulfur Cave</strain>
    </source>
</reference>
<evidence type="ECO:0000313" key="3">
    <source>
        <dbReference type="EMBL" id="UQX11556.1"/>
    </source>
</evidence>
<evidence type="ECO:0000256" key="1">
    <source>
        <dbReference type="SAM" id="Phobius"/>
    </source>
</evidence>